<evidence type="ECO:0000313" key="4">
    <source>
        <dbReference type="EMBL" id="KAG8236315.1"/>
    </source>
</evidence>
<feature type="domain" description="HTH CENPB-type" evidence="3">
    <location>
        <begin position="32"/>
        <end position="109"/>
    </location>
</feature>
<dbReference type="PANTHER" id="PTHR19303:SF16">
    <property type="entry name" value="JERKY PROTEIN HOMOLOG-LIKE"/>
    <property type="match status" value="1"/>
</dbReference>
<evidence type="ECO:0000256" key="1">
    <source>
        <dbReference type="ARBA" id="ARBA00004123"/>
    </source>
</evidence>
<dbReference type="InterPro" id="IPR050863">
    <property type="entry name" value="CenT-Element_Derived"/>
</dbReference>
<evidence type="ECO:0000259" key="3">
    <source>
        <dbReference type="PROSITE" id="PS51253"/>
    </source>
</evidence>
<dbReference type="InterPro" id="IPR009057">
    <property type="entry name" value="Homeodomain-like_sf"/>
</dbReference>
<name>A0A8K0P556_LADFU</name>
<dbReference type="GO" id="GO:0005634">
    <property type="term" value="C:nucleus"/>
    <property type="evidence" value="ECO:0007669"/>
    <property type="project" value="UniProtKB-SubCell"/>
</dbReference>
<dbReference type="GO" id="GO:0003677">
    <property type="term" value="F:DNA binding"/>
    <property type="evidence" value="ECO:0007669"/>
    <property type="project" value="UniProtKB-KW"/>
</dbReference>
<protein>
    <recommendedName>
        <fullName evidence="3">HTH CENPB-type domain-containing protein</fullName>
    </recommendedName>
</protein>
<dbReference type="SMART" id="SM00674">
    <property type="entry name" value="CENPB"/>
    <property type="match status" value="1"/>
</dbReference>
<dbReference type="Proteomes" id="UP000792457">
    <property type="component" value="Unassembled WGS sequence"/>
</dbReference>
<proteinExistence type="predicted"/>
<sequence>MFSIGKSTVGDIKKNKYSIMKFVSSRESGSKVRKTMKTADKVALENAVYSWFIQQWGLHIPLSGEIICEKAHSLTHIFYQQMTESDEGFIASKGWLDRFEHRHGIRHLK</sequence>
<dbReference type="PROSITE" id="PS51253">
    <property type="entry name" value="HTH_CENPB"/>
    <property type="match status" value="1"/>
</dbReference>
<gene>
    <name evidence="4" type="ORF">J437_LFUL015942</name>
</gene>
<comment type="subcellular location">
    <subcellularLocation>
        <location evidence="1">Nucleus</location>
    </subcellularLocation>
</comment>
<dbReference type="OrthoDB" id="125347at2759"/>
<dbReference type="Gene3D" id="1.10.10.60">
    <property type="entry name" value="Homeodomain-like"/>
    <property type="match status" value="1"/>
</dbReference>
<reference evidence="4" key="2">
    <citation type="submission" date="2017-10" db="EMBL/GenBank/DDBJ databases">
        <title>Ladona fulva Genome sequencing and assembly.</title>
        <authorList>
            <person name="Murali S."/>
            <person name="Richards S."/>
            <person name="Bandaranaike D."/>
            <person name="Bellair M."/>
            <person name="Blankenburg K."/>
            <person name="Chao H."/>
            <person name="Dinh H."/>
            <person name="Doddapaneni H."/>
            <person name="Dugan-Rocha S."/>
            <person name="Elkadiri S."/>
            <person name="Gnanaolivu R."/>
            <person name="Hernandez B."/>
            <person name="Skinner E."/>
            <person name="Javaid M."/>
            <person name="Lee S."/>
            <person name="Li M."/>
            <person name="Ming W."/>
            <person name="Munidasa M."/>
            <person name="Muniz J."/>
            <person name="Nguyen L."/>
            <person name="Hughes D."/>
            <person name="Osuji N."/>
            <person name="Pu L.-L."/>
            <person name="Puazo M."/>
            <person name="Qu C."/>
            <person name="Quiroz J."/>
            <person name="Raj R."/>
            <person name="Weissenberger G."/>
            <person name="Xin Y."/>
            <person name="Zou X."/>
            <person name="Han Y."/>
            <person name="Worley K."/>
            <person name="Muzny D."/>
            <person name="Gibbs R."/>
        </authorList>
    </citation>
    <scope>NUCLEOTIDE SEQUENCE</scope>
    <source>
        <strain evidence="4">Sampled in the wild</strain>
    </source>
</reference>
<evidence type="ECO:0000313" key="5">
    <source>
        <dbReference type="Proteomes" id="UP000792457"/>
    </source>
</evidence>
<accession>A0A8K0P556</accession>
<keyword evidence="5" id="KW-1185">Reference proteome</keyword>
<dbReference type="EMBL" id="KZ309014">
    <property type="protein sequence ID" value="KAG8236315.1"/>
    <property type="molecule type" value="Genomic_DNA"/>
</dbReference>
<dbReference type="SUPFAM" id="SSF46689">
    <property type="entry name" value="Homeodomain-like"/>
    <property type="match status" value="1"/>
</dbReference>
<reference evidence="4" key="1">
    <citation type="submission" date="2013-04" db="EMBL/GenBank/DDBJ databases">
        <authorList>
            <person name="Qu J."/>
            <person name="Murali S.C."/>
            <person name="Bandaranaike D."/>
            <person name="Bellair M."/>
            <person name="Blankenburg K."/>
            <person name="Chao H."/>
            <person name="Dinh H."/>
            <person name="Doddapaneni H."/>
            <person name="Downs B."/>
            <person name="Dugan-Rocha S."/>
            <person name="Elkadiri S."/>
            <person name="Gnanaolivu R.D."/>
            <person name="Hernandez B."/>
            <person name="Javaid M."/>
            <person name="Jayaseelan J.C."/>
            <person name="Lee S."/>
            <person name="Li M."/>
            <person name="Ming W."/>
            <person name="Munidasa M."/>
            <person name="Muniz J."/>
            <person name="Nguyen L."/>
            <person name="Ongeri F."/>
            <person name="Osuji N."/>
            <person name="Pu L.-L."/>
            <person name="Puazo M."/>
            <person name="Qu C."/>
            <person name="Quiroz J."/>
            <person name="Raj R."/>
            <person name="Weissenberger G."/>
            <person name="Xin Y."/>
            <person name="Zou X."/>
            <person name="Han Y."/>
            <person name="Richards S."/>
            <person name="Worley K."/>
            <person name="Muzny D."/>
            <person name="Gibbs R."/>
        </authorList>
    </citation>
    <scope>NUCLEOTIDE SEQUENCE</scope>
    <source>
        <strain evidence="4">Sampled in the wild</strain>
    </source>
</reference>
<evidence type="ECO:0000256" key="2">
    <source>
        <dbReference type="ARBA" id="ARBA00023125"/>
    </source>
</evidence>
<comment type="caution">
    <text evidence="4">The sequence shown here is derived from an EMBL/GenBank/DDBJ whole genome shotgun (WGS) entry which is preliminary data.</text>
</comment>
<dbReference type="AlphaFoldDB" id="A0A8K0P556"/>
<dbReference type="PANTHER" id="PTHR19303">
    <property type="entry name" value="TRANSPOSON"/>
    <property type="match status" value="1"/>
</dbReference>
<keyword evidence="2" id="KW-0238">DNA-binding</keyword>
<organism evidence="4 5">
    <name type="scientific">Ladona fulva</name>
    <name type="common">Scarce chaser dragonfly</name>
    <name type="synonym">Libellula fulva</name>
    <dbReference type="NCBI Taxonomy" id="123851"/>
    <lineage>
        <taxon>Eukaryota</taxon>
        <taxon>Metazoa</taxon>
        <taxon>Ecdysozoa</taxon>
        <taxon>Arthropoda</taxon>
        <taxon>Hexapoda</taxon>
        <taxon>Insecta</taxon>
        <taxon>Pterygota</taxon>
        <taxon>Palaeoptera</taxon>
        <taxon>Odonata</taxon>
        <taxon>Epiprocta</taxon>
        <taxon>Anisoptera</taxon>
        <taxon>Libelluloidea</taxon>
        <taxon>Libellulidae</taxon>
        <taxon>Ladona</taxon>
    </lineage>
</organism>
<dbReference type="InterPro" id="IPR006600">
    <property type="entry name" value="HTH_CenpB_DNA-bd_dom"/>
</dbReference>
<dbReference type="Pfam" id="PF03221">
    <property type="entry name" value="HTH_Tnp_Tc5"/>
    <property type="match status" value="1"/>
</dbReference>